<dbReference type="Pfam" id="PF02801">
    <property type="entry name" value="Ketoacyl-synt_C"/>
    <property type="match status" value="1"/>
</dbReference>
<evidence type="ECO:0000313" key="6">
    <source>
        <dbReference type="Proteomes" id="UP000271003"/>
    </source>
</evidence>
<organism evidence="5 6">
    <name type="scientific">Sutterella megalosphaeroides</name>
    <dbReference type="NCBI Taxonomy" id="2494234"/>
    <lineage>
        <taxon>Bacteria</taxon>
        <taxon>Pseudomonadati</taxon>
        <taxon>Pseudomonadota</taxon>
        <taxon>Betaproteobacteria</taxon>
        <taxon>Burkholderiales</taxon>
        <taxon>Sutterellaceae</taxon>
        <taxon>Sutterella</taxon>
    </lineage>
</organism>
<dbReference type="PROSITE" id="PS52004">
    <property type="entry name" value="KS3_2"/>
    <property type="match status" value="1"/>
</dbReference>
<reference evidence="5 6" key="1">
    <citation type="journal article" date="2018" name="Int. J. Syst. Evol. Microbiol.">
        <title>Mesosutterella multiformis gen. nov., sp. nov., a member of the family Sutterellaceae and Sutterella megalosphaeroides sp. nov., isolated from human faeces.</title>
        <authorList>
            <person name="Sakamoto M."/>
            <person name="Ikeyama N."/>
            <person name="Kunihiro T."/>
            <person name="Iino T."/>
            <person name="Yuki M."/>
            <person name="Ohkuma M."/>
        </authorList>
    </citation>
    <scope>NUCLEOTIDE SEQUENCE [LARGE SCALE GENOMIC DNA]</scope>
    <source>
        <strain evidence="5 6">6FBBBH3</strain>
    </source>
</reference>
<dbReference type="AlphaFoldDB" id="A0A2Z6IBV2"/>
<dbReference type="SUPFAM" id="SSF53901">
    <property type="entry name" value="Thiolase-like"/>
    <property type="match status" value="2"/>
</dbReference>
<dbReference type="InterPro" id="IPR020841">
    <property type="entry name" value="PKS_Beta-ketoAc_synthase_dom"/>
</dbReference>
<dbReference type="PROSITE" id="PS00606">
    <property type="entry name" value="KS3_1"/>
    <property type="match status" value="1"/>
</dbReference>
<comment type="similarity">
    <text evidence="1 3">Belongs to the thiolase-like superfamily. Beta-ketoacyl-ACP synthases family.</text>
</comment>
<dbReference type="PANTHER" id="PTHR11712">
    <property type="entry name" value="POLYKETIDE SYNTHASE-RELATED"/>
    <property type="match status" value="1"/>
</dbReference>
<gene>
    <name evidence="5" type="primary">fabF_1</name>
    <name evidence="5" type="ORF">SUTMEG_12710</name>
</gene>
<dbReference type="GO" id="GO:0006633">
    <property type="term" value="P:fatty acid biosynthetic process"/>
    <property type="evidence" value="ECO:0007669"/>
    <property type="project" value="InterPro"/>
</dbReference>
<dbReference type="NCBIfam" id="NF006587">
    <property type="entry name" value="PRK09116.1"/>
    <property type="match status" value="1"/>
</dbReference>
<accession>A0A2Z6IBV2</accession>
<dbReference type="Gene3D" id="3.40.47.10">
    <property type="match status" value="1"/>
</dbReference>
<keyword evidence="2 3" id="KW-0808">Transferase</keyword>
<evidence type="ECO:0000256" key="2">
    <source>
        <dbReference type="ARBA" id="ARBA00022679"/>
    </source>
</evidence>
<dbReference type="SMART" id="SM00825">
    <property type="entry name" value="PKS_KS"/>
    <property type="match status" value="1"/>
</dbReference>
<feature type="domain" description="Ketosynthase family 3 (KS3)" evidence="4">
    <location>
        <begin position="18"/>
        <end position="427"/>
    </location>
</feature>
<dbReference type="InterPro" id="IPR000794">
    <property type="entry name" value="Beta-ketoacyl_synthase"/>
</dbReference>
<evidence type="ECO:0000259" key="4">
    <source>
        <dbReference type="PROSITE" id="PS52004"/>
    </source>
</evidence>
<evidence type="ECO:0000256" key="3">
    <source>
        <dbReference type="RuleBase" id="RU003694"/>
    </source>
</evidence>
<dbReference type="Proteomes" id="UP000271003">
    <property type="component" value="Chromosome"/>
</dbReference>
<name>A0A2Z6IBV2_9BURK</name>
<dbReference type="Pfam" id="PF00109">
    <property type="entry name" value="ketoacyl-synt"/>
    <property type="match status" value="1"/>
</dbReference>
<dbReference type="GO" id="GO:0004315">
    <property type="term" value="F:3-oxoacyl-[acyl-carrier-protein] synthase activity"/>
    <property type="evidence" value="ECO:0007669"/>
    <property type="project" value="InterPro"/>
</dbReference>
<evidence type="ECO:0000256" key="1">
    <source>
        <dbReference type="ARBA" id="ARBA00008467"/>
    </source>
</evidence>
<sequence length="439" mass="46571">MTDHSSSPAPVTDSPRPWRRVVVTGMGWISPIGNTWADVKTSLETNTSGVVRMTDWESIEDLNTRVAAPARPFDIDPVKFSRKRVRAMGRVALMAVKTTADALEDAGLSESPEIASNATGVAYGSSAGQPAAVAELAHLILTNSCRGITATTYVRMMAHTAPVNIGVFFGCKGRILTTSSACTSGSWGIGGAYEAIASGKNDIMIAGGSEELHATDAAIFDTLFATSTRYNHAPSETPRPFSSDRDGLVVGEGAGTLILESLDHALARGARIYAEIVGFGSNSDGEHITSPASAQMAEAMREALKDAGLTADRIDYVNGHGTATDRGDVAESHATHAVFGSRVPFSTYKGHMGHTLGACGALEAIFAVRGMREGFVPPTLHLEAARIDPDCAELDYVTGGIRPLEQTYVMTNNFAFGGINTSLIFRKWRDGDEFRPKNA</sequence>
<dbReference type="GO" id="GO:0005829">
    <property type="term" value="C:cytosol"/>
    <property type="evidence" value="ECO:0007669"/>
    <property type="project" value="TreeGrafter"/>
</dbReference>
<dbReference type="KEGG" id="sutt:SUTMEG_12710"/>
<dbReference type="InterPro" id="IPR014031">
    <property type="entry name" value="Ketoacyl_synth_C"/>
</dbReference>
<protein>
    <submittedName>
        <fullName evidence="5">Beta-ketoacyl-ACP synthase II</fullName>
    </submittedName>
</protein>
<dbReference type="OrthoDB" id="9808669at2"/>
<proteinExistence type="inferred from homology"/>
<evidence type="ECO:0000313" key="5">
    <source>
        <dbReference type="EMBL" id="BBF23380.1"/>
    </source>
</evidence>
<keyword evidence="6" id="KW-1185">Reference proteome</keyword>
<dbReference type="RefSeq" id="WP_120176998.1">
    <property type="nucleotide sequence ID" value="NZ_AP018786.1"/>
</dbReference>
<dbReference type="InterPro" id="IPR016039">
    <property type="entry name" value="Thiolase-like"/>
</dbReference>
<dbReference type="EMBL" id="AP018786">
    <property type="protein sequence ID" value="BBF23380.1"/>
    <property type="molecule type" value="Genomic_DNA"/>
</dbReference>
<dbReference type="InterPro" id="IPR014030">
    <property type="entry name" value="Ketoacyl_synth_N"/>
</dbReference>
<dbReference type="CDD" id="cd00834">
    <property type="entry name" value="KAS_I_II"/>
    <property type="match status" value="1"/>
</dbReference>
<dbReference type="InterPro" id="IPR018201">
    <property type="entry name" value="Ketoacyl_synth_AS"/>
</dbReference>
<dbReference type="PANTHER" id="PTHR11712:SF325">
    <property type="entry name" value="3-OXOACYL-(ACYL-CARRIER-PROTEIN) SYNTHASE II FABF"/>
    <property type="match status" value="1"/>
</dbReference>